<keyword evidence="11" id="KW-1185">Reference proteome</keyword>
<dbReference type="CDD" id="cd00192">
    <property type="entry name" value="PTKc"/>
    <property type="match status" value="1"/>
</dbReference>
<dbReference type="GO" id="GO:0046872">
    <property type="term" value="F:metal ion binding"/>
    <property type="evidence" value="ECO:0007669"/>
    <property type="project" value="UniProtKB-KW"/>
</dbReference>
<evidence type="ECO:0000256" key="6">
    <source>
        <dbReference type="PIRSR" id="PIRSR000615-1"/>
    </source>
</evidence>
<dbReference type="InterPro" id="IPR011009">
    <property type="entry name" value="Kinase-like_dom_sf"/>
</dbReference>
<dbReference type="Pfam" id="PF07714">
    <property type="entry name" value="PK_Tyr_Ser-Thr"/>
    <property type="match status" value="1"/>
</dbReference>
<evidence type="ECO:0000256" key="8">
    <source>
        <dbReference type="PIRSR" id="PIRSR000615-3"/>
    </source>
</evidence>
<evidence type="ECO:0000256" key="3">
    <source>
        <dbReference type="ARBA" id="ARBA00022777"/>
    </source>
</evidence>
<dbReference type="PRINTS" id="PR00109">
    <property type="entry name" value="TYRKINASE"/>
</dbReference>
<accession>A0A914VLN4</accession>
<dbReference type="GO" id="GO:0005886">
    <property type="term" value="C:plasma membrane"/>
    <property type="evidence" value="ECO:0007669"/>
    <property type="project" value="TreeGrafter"/>
</dbReference>
<sequence length="359" mass="40414">MERLDRWAISRSNLTILYNQKLGAGAFSNVFKGKLSGMAPVCEINPSIEASRTYSDCEVAVKILPTYASKSEKADFIREMNVMKSFNYHPHMICLLGTVSENIEDCLVMECCARGDLLHLIRDRSKKIINGDGDSSELQVKDLMCYAWQISDGMDYLCSKGFVHRDLAARNILIDHKNTAKIGDFGLCRTIDQSLYTIGGGRLPIKWMSIESLKFCICTPKSDVWSYGVLLFELFSQGEVPYSSVNMANMIEHLDAGHRLDQPKDCPNEIYTIMLNCWKVDPSTRPSFEDIRTEVSKQLESVTDSYGYLPVSDMQKKQKNRVCRSASDYDSVSETDSSVEDDHEQPTVLSLTPIGEVTV</sequence>
<dbReference type="GO" id="GO:0004714">
    <property type="term" value="F:transmembrane receptor protein tyrosine kinase activity"/>
    <property type="evidence" value="ECO:0007669"/>
    <property type="project" value="TreeGrafter"/>
</dbReference>
<dbReference type="GO" id="GO:0005524">
    <property type="term" value="F:ATP binding"/>
    <property type="evidence" value="ECO:0007669"/>
    <property type="project" value="UniProtKB-KW"/>
</dbReference>
<dbReference type="InterPro" id="IPR020635">
    <property type="entry name" value="Tyr_kinase_cat_dom"/>
</dbReference>
<feature type="binding site" evidence="7">
    <location>
        <position position="170"/>
    </location>
    <ligand>
        <name>ATP</name>
        <dbReference type="ChEBI" id="CHEBI:30616"/>
    </ligand>
</feature>
<dbReference type="InterPro" id="IPR008266">
    <property type="entry name" value="Tyr_kinase_AS"/>
</dbReference>
<keyword evidence="8" id="KW-0460">Magnesium</keyword>
<dbReference type="PIRSF" id="PIRSF000615">
    <property type="entry name" value="TyrPK_CSF1-R"/>
    <property type="match status" value="1"/>
</dbReference>
<evidence type="ECO:0000256" key="9">
    <source>
        <dbReference type="SAM" id="MobiDB-lite"/>
    </source>
</evidence>
<dbReference type="GO" id="GO:0007169">
    <property type="term" value="P:cell surface receptor protein tyrosine kinase signaling pathway"/>
    <property type="evidence" value="ECO:0007669"/>
    <property type="project" value="TreeGrafter"/>
</dbReference>
<dbReference type="PANTHER" id="PTHR24416">
    <property type="entry name" value="TYROSINE-PROTEIN KINASE RECEPTOR"/>
    <property type="match status" value="1"/>
</dbReference>
<feature type="region of interest" description="Disordered" evidence="9">
    <location>
        <begin position="324"/>
        <end position="346"/>
    </location>
</feature>
<dbReference type="FunFam" id="1.10.510.10:FF:000554">
    <property type="entry name" value="Predicted protein"/>
    <property type="match status" value="1"/>
</dbReference>
<keyword evidence="4 7" id="KW-0067">ATP-binding</keyword>
<organism evidence="11 12">
    <name type="scientific">Plectus sambesii</name>
    <dbReference type="NCBI Taxonomy" id="2011161"/>
    <lineage>
        <taxon>Eukaryota</taxon>
        <taxon>Metazoa</taxon>
        <taxon>Ecdysozoa</taxon>
        <taxon>Nematoda</taxon>
        <taxon>Chromadorea</taxon>
        <taxon>Plectida</taxon>
        <taxon>Plectina</taxon>
        <taxon>Plectoidea</taxon>
        <taxon>Plectidae</taxon>
        <taxon>Plectus</taxon>
    </lineage>
</organism>
<feature type="binding site" evidence="8">
    <location>
        <position position="171"/>
    </location>
    <ligand>
        <name>Mg(2+)</name>
        <dbReference type="ChEBI" id="CHEBI:18420"/>
    </ligand>
</feature>
<keyword evidence="5" id="KW-0829">Tyrosine-protein kinase</keyword>
<dbReference type="SMART" id="SM00219">
    <property type="entry name" value="TyrKc"/>
    <property type="match status" value="1"/>
</dbReference>
<keyword evidence="3" id="KW-0418">Kinase</keyword>
<keyword evidence="8" id="KW-0479">Metal-binding</keyword>
<keyword evidence="2 7" id="KW-0547">Nucleotide-binding</keyword>
<dbReference type="PROSITE" id="PS00109">
    <property type="entry name" value="PROTEIN_KINASE_TYR"/>
    <property type="match status" value="1"/>
</dbReference>
<dbReference type="GO" id="GO:0043235">
    <property type="term" value="C:receptor complex"/>
    <property type="evidence" value="ECO:0007669"/>
    <property type="project" value="TreeGrafter"/>
</dbReference>
<evidence type="ECO:0000256" key="5">
    <source>
        <dbReference type="ARBA" id="ARBA00023137"/>
    </source>
</evidence>
<reference evidence="12" key="1">
    <citation type="submission" date="2022-11" db="UniProtKB">
        <authorList>
            <consortium name="WormBaseParasite"/>
        </authorList>
    </citation>
    <scope>IDENTIFICATION</scope>
</reference>
<dbReference type="Proteomes" id="UP000887566">
    <property type="component" value="Unplaced"/>
</dbReference>
<dbReference type="Gene3D" id="3.30.200.20">
    <property type="entry name" value="Phosphorylase Kinase, domain 1"/>
    <property type="match status" value="1"/>
</dbReference>
<dbReference type="WBParaSite" id="PSAMB.scaffold2156size24986.g16601.t1">
    <property type="protein sequence ID" value="PSAMB.scaffold2156size24986.g16601.t1"/>
    <property type="gene ID" value="PSAMB.scaffold2156size24986.g16601"/>
</dbReference>
<protein>
    <submittedName>
        <fullName evidence="12">Protein kinase domain-containing protein</fullName>
    </submittedName>
</protein>
<dbReference type="InterPro" id="IPR001245">
    <property type="entry name" value="Ser-Thr/Tyr_kinase_cat_dom"/>
</dbReference>
<evidence type="ECO:0000256" key="1">
    <source>
        <dbReference type="ARBA" id="ARBA00022679"/>
    </source>
</evidence>
<dbReference type="InterPro" id="IPR050122">
    <property type="entry name" value="RTK"/>
</dbReference>
<proteinExistence type="predicted"/>
<feature type="binding site" evidence="8">
    <location>
        <position position="184"/>
    </location>
    <ligand>
        <name>Mg(2+)</name>
        <dbReference type="ChEBI" id="CHEBI:18420"/>
    </ligand>
</feature>
<evidence type="ECO:0000313" key="12">
    <source>
        <dbReference type="WBParaSite" id="PSAMB.scaffold2156size24986.g16601.t1"/>
    </source>
</evidence>
<evidence type="ECO:0000256" key="7">
    <source>
        <dbReference type="PIRSR" id="PIRSR000615-2"/>
    </source>
</evidence>
<feature type="active site" description="Proton acceptor" evidence="6">
    <location>
        <position position="166"/>
    </location>
</feature>
<name>A0A914VLN4_9BILA</name>
<evidence type="ECO:0000256" key="2">
    <source>
        <dbReference type="ARBA" id="ARBA00022741"/>
    </source>
</evidence>
<dbReference type="AlphaFoldDB" id="A0A914VLN4"/>
<evidence type="ECO:0000256" key="4">
    <source>
        <dbReference type="ARBA" id="ARBA00022840"/>
    </source>
</evidence>
<dbReference type="PANTHER" id="PTHR24416:SF600">
    <property type="entry name" value="PDGF- AND VEGF-RECEPTOR RELATED, ISOFORM J"/>
    <property type="match status" value="1"/>
</dbReference>
<keyword evidence="1" id="KW-0808">Transferase</keyword>
<dbReference type="PROSITE" id="PS50011">
    <property type="entry name" value="PROTEIN_KINASE_DOM"/>
    <property type="match status" value="1"/>
</dbReference>
<dbReference type="InterPro" id="IPR000719">
    <property type="entry name" value="Prot_kinase_dom"/>
</dbReference>
<evidence type="ECO:0000259" key="10">
    <source>
        <dbReference type="PROSITE" id="PS50011"/>
    </source>
</evidence>
<dbReference type="SUPFAM" id="SSF56112">
    <property type="entry name" value="Protein kinase-like (PK-like)"/>
    <property type="match status" value="1"/>
</dbReference>
<feature type="compositionally biased region" description="Acidic residues" evidence="9">
    <location>
        <begin position="331"/>
        <end position="343"/>
    </location>
</feature>
<feature type="domain" description="Protein kinase" evidence="10">
    <location>
        <begin position="16"/>
        <end position="309"/>
    </location>
</feature>
<evidence type="ECO:0000313" key="11">
    <source>
        <dbReference type="Proteomes" id="UP000887566"/>
    </source>
</evidence>
<dbReference type="Gene3D" id="1.10.510.10">
    <property type="entry name" value="Transferase(Phosphotransferase) domain 1"/>
    <property type="match status" value="1"/>
</dbReference>